<keyword evidence="2" id="KW-1185">Reference proteome</keyword>
<sequence length="59" mass="6263">MNDIKKNDVDNKDDKKVGLDVSDITFDKNGEIIGLSDDVLDSITGGLSVTNSCGGNMQC</sequence>
<dbReference type="EMBL" id="PUGF01000011">
    <property type="protein sequence ID" value="PRC92797.1"/>
    <property type="molecule type" value="Genomic_DNA"/>
</dbReference>
<name>A0A2S9GYJ5_9BURK</name>
<gene>
    <name evidence="1" type="ORF">S2091_2527</name>
</gene>
<comment type="caution">
    <text evidence="1">The sequence shown here is derived from an EMBL/GenBank/DDBJ whole genome shotgun (WGS) entry which is preliminary data.</text>
</comment>
<dbReference type="Proteomes" id="UP000237839">
    <property type="component" value="Unassembled WGS sequence"/>
</dbReference>
<dbReference type="RefSeq" id="WP_105532284.1">
    <property type="nucleotide sequence ID" value="NZ_PUGF01000011.1"/>
</dbReference>
<protein>
    <submittedName>
        <fullName evidence="1">Uncharacterized protein</fullName>
    </submittedName>
</protein>
<dbReference type="AlphaFoldDB" id="A0A2S9GYJ5"/>
<accession>A0A2S9GYJ5</accession>
<evidence type="ECO:0000313" key="1">
    <source>
        <dbReference type="EMBL" id="PRC92797.1"/>
    </source>
</evidence>
<reference evidence="1 2" key="1">
    <citation type="submission" date="2018-02" db="EMBL/GenBank/DDBJ databases">
        <title>Solimicrobium silvestre gen. nov., sp. nov., isolated from alpine forest soil.</title>
        <authorList>
            <person name="Margesin R."/>
            <person name="Albuquerque L."/>
            <person name="Zhang D.-C."/>
            <person name="Froufe H.J.C."/>
            <person name="Severino R."/>
            <person name="Roxo I."/>
            <person name="Egas C."/>
            <person name="Da Costa M.S."/>
        </authorList>
    </citation>
    <scope>NUCLEOTIDE SEQUENCE [LARGE SCALE GENOMIC DNA]</scope>
    <source>
        <strain evidence="1 2">S20-91</strain>
    </source>
</reference>
<evidence type="ECO:0000313" key="2">
    <source>
        <dbReference type="Proteomes" id="UP000237839"/>
    </source>
</evidence>
<proteinExistence type="predicted"/>
<organism evidence="1 2">
    <name type="scientific">Solimicrobium silvestre</name>
    <dbReference type="NCBI Taxonomy" id="2099400"/>
    <lineage>
        <taxon>Bacteria</taxon>
        <taxon>Pseudomonadati</taxon>
        <taxon>Pseudomonadota</taxon>
        <taxon>Betaproteobacteria</taxon>
        <taxon>Burkholderiales</taxon>
        <taxon>Oxalobacteraceae</taxon>
        <taxon>Solimicrobium</taxon>
    </lineage>
</organism>